<organism evidence="2 3">
    <name type="scientific">Lentinus brumalis</name>
    <dbReference type="NCBI Taxonomy" id="2498619"/>
    <lineage>
        <taxon>Eukaryota</taxon>
        <taxon>Fungi</taxon>
        <taxon>Dikarya</taxon>
        <taxon>Basidiomycota</taxon>
        <taxon>Agaricomycotina</taxon>
        <taxon>Agaricomycetes</taxon>
        <taxon>Polyporales</taxon>
        <taxon>Polyporaceae</taxon>
        <taxon>Lentinus</taxon>
    </lineage>
</organism>
<dbReference type="InterPro" id="IPR036047">
    <property type="entry name" value="F-box-like_dom_sf"/>
</dbReference>
<evidence type="ECO:0000313" key="2">
    <source>
        <dbReference type="EMBL" id="RDX46883.1"/>
    </source>
</evidence>
<gene>
    <name evidence="2" type="ORF">OH76DRAFT_1485154</name>
</gene>
<proteinExistence type="predicted"/>
<evidence type="ECO:0000259" key="1">
    <source>
        <dbReference type="PROSITE" id="PS50181"/>
    </source>
</evidence>
<accession>A0A371D2Y5</accession>
<dbReference type="AlphaFoldDB" id="A0A371D2Y5"/>
<name>A0A371D2Y5_9APHY</name>
<dbReference type="CDD" id="cd09917">
    <property type="entry name" value="F-box_SF"/>
    <property type="match status" value="1"/>
</dbReference>
<protein>
    <recommendedName>
        <fullName evidence="1">F-box domain-containing protein</fullName>
    </recommendedName>
</protein>
<dbReference type="EMBL" id="KZ857423">
    <property type="protein sequence ID" value="RDX46883.1"/>
    <property type="molecule type" value="Genomic_DNA"/>
</dbReference>
<feature type="domain" description="F-box" evidence="1">
    <location>
        <begin position="1"/>
        <end position="44"/>
    </location>
</feature>
<dbReference type="Proteomes" id="UP000256964">
    <property type="component" value="Unassembled WGS sequence"/>
</dbReference>
<dbReference type="PROSITE" id="PS50181">
    <property type="entry name" value="FBOX"/>
    <property type="match status" value="1"/>
</dbReference>
<dbReference type="SUPFAM" id="SSF81383">
    <property type="entry name" value="F-box domain"/>
    <property type="match status" value="1"/>
</dbReference>
<dbReference type="OrthoDB" id="2322499at2759"/>
<dbReference type="STRING" id="139420.A0A371D2Y5"/>
<keyword evidence="3" id="KW-1185">Reference proteome</keyword>
<reference evidence="2 3" key="1">
    <citation type="journal article" date="2018" name="Biotechnol. Biofuels">
        <title>Integrative visual omics of the white-rot fungus Polyporus brumalis exposes the biotechnological potential of its oxidative enzymes for delignifying raw plant biomass.</title>
        <authorList>
            <person name="Miyauchi S."/>
            <person name="Rancon A."/>
            <person name="Drula E."/>
            <person name="Hage H."/>
            <person name="Chaduli D."/>
            <person name="Favel A."/>
            <person name="Grisel S."/>
            <person name="Henrissat B."/>
            <person name="Herpoel-Gimbert I."/>
            <person name="Ruiz-Duenas F.J."/>
            <person name="Chevret D."/>
            <person name="Hainaut M."/>
            <person name="Lin J."/>
            <person name="Wang M."/>
            <person name="Pangilinan J."/>
            <person name="Lipzen A."/>
            <person name="Lesage-Meessen L."/>
            <person name="Navarro D."/>
            <person name="Riley R."/>
            <person name="Grigoriev I.V."/>
            <person name="Zhou S."/>
            <person name="Raouche S."/>
            <person name="Rosso M.N."/>
        </authorList>
    </citation>
    <scope>NUCLEOTIDE SEQUENCE [LARGE SCALE GENOMIC DNA]</scope>
    <source>
        <strain evidence="2 3">BRFM 1820</strain>
    </source>
</reference>
<evidence type="ECO:0000313" key="3">
    <source>
        <dbReference type="Proteomes" id="UP000256964"/>
    </source>
</evidence>
<dbReference type="InterPro" id="IPR001810">
    <property type="entry name" value="F-box_dom"/>
</dbReference>
<sequence length="541" mass="61818">MPLDILVEIFSLLHPRDLVNLARTLRDFRTFLMSRDSAPFWRAARKQVDGLPDCPPFLSEPAYANLVFFTHCHGCARPNGSNVVVWSFAVRYCAKCKGDHIRRWVGDQDARKSAELSLLRDGRIQEVEQRLRDEGWGKDLDWHDGAALGIIKAMKSVCRPHKLTDRAWSTIRKDATQVLEKHRDYRLCEERVNELQPRFTLLFGVVALWLKAHDPPWTAETDWYPSFADFALMSAFRDSIDVPAETGFQDDALLKMQSHIPDLVNTWREECKAAILKIITDGLGSLPNSVDPLSLAVATLDCVFCSYKGLRWPQVLAHRCLRGRRNLDPDAAAKNPYRQAVLIARDRLETWYMWDSEAFVFNPSLKRTRAVIEACGKDPDTATYEEMESCGVRVFCSDCLRHCEALDWKMAARSQVRHQTGCSASFKLLNAEDTAKALELEAFQWSQPANARLRDANTVYGCRHCHDRDHGKYITWHSAMEHFIEDVTIDAKFDVDYYVHTDNEPYMPTPIRIYSQGRRQASKLATNAAVQEKAAFVSSSI</sequence>